<dbReference type="RefSeq" id="XP_062719866.1">
    <property type="nucleotide sequence ID" value="XM_062862928.1"/>
</dbReference>
<keyword evidence="2" id="KW-1185">Reference proteome</keyword>
<sequence length="190" mass="20647">MTSVDGKLEESISDFFSKAGACTTRSQCDAFANATFGGPVKPIPVQGVYSYTVAAANDTVIVQFREPDSPLDTQMLATVQTIHPGFVAGCSYRGTIGSSPALLIYSMDMLAGDSYFNISFSMLGDELDHQLATVHSLARFFAQSWLKSSRPDPNTISTCFECCCSSFNDLCSNLPPRFQKKLSAKFRKTS</sequence>
<evidence type="ECO:0000313" key="1">
    <source>
        <dbReference type="EMBL" id="KAK3304086.1"/>
    </source>
</evidence>
<dbReference type="AlphaFoldDB" id="A0AAJ0GQ95"/>
<dbReference type="GeneID" id="87881757"/>
<gene>
    <name evidence="1" type="ORF">B0T15DRAFT_229428</name>
</gene>
<dbReference type="Proteomes" id="UP001273166">
    <property type="component" value="Unassembled WGS sequence"/>
</dbReference>
<proteinExistence type="predicted"/>
<comment type="caution">
    <text evidence="1">The sequence shown here is derived from an EMBL/GenBank/DDBJ whole genome shotgun (WGS) entry which is preliminary data.</text>
</comment>
<evidence type="ECO:0000313" key="2">
    <source>
        <dbReference type="Proteomes" id="UP001273166"/>
    </source>
</evidence>
<name>A0AAJ0GQ95_9PEZI</name>
<organism evidence="1 2">
    <name type="scientific">Chaetomium strumarium</name>
    <dbReference type="NCBI Taxonomy" id="1170767"/>
    <lineage>
        <taxon>Eukaryota</taxon>
        <taxon>Fungi</taxon>
        <taxon>Dikarya</taxon>
        <taxon>Ascomycota</taxon>
        <taxon>Pezizomycotina</taxon>
        <taxon>Sordariomycetes</taxon>
        <taxon>Sordariomycetidae</taxon>
        <taxon>Sordariales</taxon>
        <taxon>Chaetomiaceae</taxon>
        <taxon>Chaetomium</taxon>
    </lineage>
</organism>
<reference evidence="1" key="2">
    <citation type="submission" date="2023-06" db="EMBL/GenBank/DDBJ databases">
        <authorList>
            <consortium name="Lawrence Berkeley National Laboratory"/>
            <person name="Mondo S.J."/>
            <person name="Hensen N."/>
            <person name="Bonometti L."/>
            <person name="Westerberg I."/>
            <person name="Brannstrom I.O."/>
            <person name="Guillou S."/>
            <person name="Cros-Aarteil S."/>
            <person name="Calhoun S."/>
            <person name="Haridas S."/>
            <person name="Kuo A."/>
            <person name="Pangilinan J."/>
            <person name="Riley R."/>
            <person name="Labutti K."/>
            <person name="Andreopoulos B."/>
            <person name="Lipzen A."/>
            <person name="Chen C."/>
            <person name="Yanf M."/>
            <person name="Daum C."/>
            <person name="Ng V."/>
            <person name="Clum A."/>
            <person name="Steindorff A."/>
            <person name="Ohm R."/>
            <person name="Martin F."/>
            <person name="Silar P."/>
            <person name="Natvig D."/>
            <person name="Lalanne C."/>
            <person name="Gautier V."/>
            <person name="Ament-Velasquez S.L."/>
            <person name="Kruys A."/>
            <person name="Hutchinson M.I."/>
            <person name="Powell A.J."/>
            <person name="Barry K."/>
            <person name="Miller A.N."/>
            <person name="Grigoriev I.V."/>
            <person name="Debuchy R."/>
            <person name="Gladieux P."/>
            <person name="Thoren M.H."/>
            <person name="Johannesson H."/>
        </authorList>
    </citation>
    <scope>NUCLEOTIDE SEQUENCE</scope>
    <source>
        <strain evidence="1">CBS 333.67</strain>
    </source>
</reference>
<protein>
    <submittedName>
        <fullName evidence="1">Uncharacterized protein</fullName>
    </submittedName>
</protein>
<accession>A0AAJ0GQ95</accession>
<reference evidence="1" key="1">
    <citation type="journal article" date="2023" name="Mol. Phylogenet. Evol.">
        <title>Genome-scale phylogeny and comparative genomics of the fungal order Sordariales.</title>
        <authorList>
            <person name="Hensen N."/>
            <person name="Bonometti L."/>
            <person name="Westerberg I."/>
            <person name="Brannstrom I.O."/>
            <person name="Guillou S."/>
            <person name="Cros-Aarteil S."/>
            <person name="Calhoun S."/>
            <person name="Haridas S."/>
            <person name="Kuo A."/>
            <person name="Mondo S."/>
            <person name="Pangilinan J."/>
            <person name="Riley R."/>
            <person name="LaButti K."/>
            <person name="Andreopoulos B."/>
            <person name="Lipzen A."/>
            <person name="Chen C."/>
            <person name="Yan M."/>
            <person name="Daum C."/>
            <person name="Ng V."/>
            <person name="Clum A."/>
            <person name="Steindorff A."/>
            <person name="Ohm R.A."/>
            <person name="Martin F."/>
            <person name="Silar P."/>
            <person name="Natvig D.O."/>
            <person name="Lalanne C."/>
            <person name="Gautier V."/>
            <person name="Ament-Velasquez S.L."/>
            <person name="Kruys A."/>
            <person name="Hutchinson M.I."/>
            <person name="Powell A.J."/>
            <person name="Barry K."/>
            <person name="Miller A.N."/>
            <person name="Grigoriev I.V."/>
            <person name="Debuchy R."/>
            <person name="Gladieux P."/>
            <person name="Hiltunen Thoren M."/>
            <person name="Johannesson H."/>
        </authorList>
    </citation>
    <scope>NUCLEOTIDE SEQUENCE</scope>
    <source>
        <strain evidence="1">CBS 333.67</strain>
    </source>
</reference>
<dbReference type="EMBL" id="JAUDZG010000005">
    <property type="protein sequence ID" value="KAK3304086.1"/>
    <property type="molecule type" value="Genomic_DNA"/>
</dbReference>